<dbReference type="SUPFAM" id="SSF50952">
    <property type="entry name" value="Soluble quinoprotein glucose dehydrogenase"/>
    <property type="match status" value="1"/>
</dbReference>
<dbReference type="Pfam" id="PF13646">
    <property type="entry name" value="HEAT_2"/>
    <property type="match status" value="1"/>
</dbReference>
<dbReference type="InterPro" id="IPR013428">
    <property type="entry name" value="Membrane-bound_put_N"/>
</dbReference>
<dbReference type="Gene3D" id="1.10.760.10">
    <property type="entry name" value="Cytochrome c-like domain"/>
    <property type="match status" value="1"/>
</dbReference>
<dbReference type="SUPFAM" id="SSF46626">
    <property type="entry name" value="Cytochrome c"/>
    <property type="match status" value="1"/>
</dbReference>
<dbReference type="GO" id="GO:0046872">
    <property type="term" value="F:metal ion binding"/>
    <property type="evidence" value="ECO:0007669"/>
    <property type="project" value="UniProtKB-KW"/>
</dbReference>
<dbReference type="InterPro" id="IPR029062">
    <property type="entry name" value="Class_I_gatase-like"/>
</dbReference>
<evidence type="ECO:0000256" key="4">
    <source>
        <dbReference type="PROSITE-ProRule" id="PRU00433"/>
    </source>
</evidence>
<dbReference type="InterPro" id="IPR009056">
    <property type="entry name" value="Cyt_c-like_dom"/>
</dbReference>
<evidence type="ECO:0000256" key="3">
    <source>
        <dbReference type="ARBA" id="ARBA00023004"/>
    </source>
</evidence>
<reference evidence="6 7" key="1">
    <citation type="submission" date="2019-02" db="EMBL/GenBank/DDBJ databases">
        <title>Deep-cultivation of Planctomycetes and their phenomic and genomic characterization uncovers novel biology.</title>
        <authorList>
            <person name="Wiegand S."/>
            <person name="Jogler M."/>
            <person name="Boedeker C."/>
            <person name="Pinto D."/>
            <person name="Vollmers J."/>
            <person name="Rivas-Marin E."/>
            <person name="Kohn T."/>
            <person name="Peeters S.H."/>
            <person name="Heuer A."/>
            <person name="Rast P."/>
            <person name="Oberbeckmann S."/>
            <person name="Bunk B."/>
            <person name="Jeske O."/>
            <person name="Meyerdierks A."/>
            <person name="Storesund J.E."/>
            <person name="Kallscheuer N."/>
            <person name="Luecker S."/>
            <person name="Lage O.M."/>
            <person name="Pohl T."/>
            <person name="Merkel B.J."/>
            <person name="Hornburger P."/>
            <person name="Mueller R.-W."/>
            <person name="Bruemmer F."/>
            <person name="Labrenz M."/>
            <person name="Spormann A.M."/>
            <person name="Op den Camp H."/>
            <person name="Overmann J."/>
            <person name="Amann R."/>
            <person name="Jetten M.S.M."/>
            <person name="Mascher T."/>
            <person name="Medema M.H."/>
            <person name="Devos D.P."/>
            <person name="Kaster A.-K."/>
            <person name="Ovreas L."/>
            <person name="Rohde M."/>
            <person name="Galperin M.Y."/>
            <person name="Jogler C."/>
        </authorList>
    </citation>
    <scope>NUCLEOTIDE SEQUENCE [LARGE SCALE GENOMIC DNA]</scope>
    <source>
        <strain evidence="6 7">SV_7m_r</strain>
    </source>
</reference>
<evidence type="ECO:0000256" key="2">
    <source>
        <dbReference type="ARBA" id="ARBA00022723"/>
    </source>
</evidence>
<evidence type="ECO:0000313" key="7">
    <source>
        <dbReference type="Proteomes" id="UP000315003"/>
    </source>
</evidence>
<dbReference type="Pfam" id="PF06283">
    <property type="entry name" value="ThuA"/>
    <property type="match status" value="1"/>
</dbReference>
<sequence>MMITRTHQVIALIFLIAFAFGGALAEAQQLNAQSQVDAPLNLLFLGDKGHHQPARRAAELIPVLAERGIKVQYTDDVNAALSRQTLDQYDGLIVYANIDQISDPQAEALLSYVSEGGGFIPLHCASYCFRNNPDVVALIGAQFQRHGGEVFSVKPTKEGKSHPLLKNYSSFESWDETYVHTLHNTKQRLVLEQRPEGDGLEPWTWIRTHGEGRVFYTAWGHDQRTFNQPGFHNLVERGIRWACGQDPTVVPEFVGVQPEPLESLPMKPIPDGLATFEYIDVGPKIPNYAVTRRWGEQKKPLNLMQKPLSPEESMKHYSVPEGFELSLFAAEPGIGGKPICMAWDHLGRLWVAETYDYPNEKQPEGKGRDRIRICEDTNGDGKADTFTVFADGLSIPTSIAFSHGGLIVHQAPQTLFLQDTDGDDVADVKKVLFDGWSVGDTHAGPSNLNYGHDNWFYGIVGYAGFQGTIAGQQRSFRTGFYRFQVDEVDGEVEVTDFEFLRNTNNNSWGVGLNEQGLLFGSTANRNPSEFMPIANRYYEQVRGWTSSGLGGIADNHLFQPVTDKVRQVDHHGGYTAGAGHAIYTARRYPESFWNRTAFVAGPTGHLVGVFALTPDGAGYRSTSPMNLVASDDEWAAPIMAEVGPDGNVWVIDWYNYIVQHNPTPAGFRNGPGNAYMTELRDKKHGRIYRVSYGEAVAGEPVKLDANDTAGLVAALKSTNLLWRRHAQRLLIEQGRTEAIPQLLQIAGDESVDSVGLNTAVVHALRTLNGLQDWSHPKAQQVLLKALKHASPAVVRTAVEIMPRSDWGSEQLIAAGCVSHPDAQVKLAVLLALSEMPASPSAGQAAVAVSNSDTLSRDRWLREAAVSAAATNAQDALSDALSQESPVTAALVEACRIVAQHMARDLQENAMTALLPSVAKGNPEVASAIINGWSQGWPKEKTLALSDDSEDALVSAFDALPPAARSQLVRLGQTWGSERLAANAQAIAKSLLAIVEDEAAAGNARIDAAQQYIALLPSDCDAVEQLLQTVSARTPKDVAAGVIGALKASRCEQLAEGLLGYVPEMTPANRSAAMLVLLSRPASTESMLNAMQAGKLTRQDLALDQQQALLSHPNETIRRRAAEVLAASGGLPNADRQKLLESMLPLLQETGDVARGKLVFTKNCANCHMHRGEGKKVGPDLTGMAVHPKLELLTHVIDPSRSVEGNYRSYSVLTIDGIVITGMLASETQTAIEIFDAQGKKHVILRDDIESLKASPKSVMPEGFEKQIDNQGFIDLLEFLTDKGQYLPLPIDKVATAISTKGLFHAGDEGADRLVFADWSPKMVNEVPFQLIDPRGKSVPNLILLHGPQGSMPPKMPKSVRLPVGAKLSQVHLLSGVSGWGFPAHNQKSVSMTVRLHLADGSTEDHELVNGVHFADYIRRVDVPGSTYAMSVRGQQLRYIAIDVQSDLAVKQLEFVKGNDPTAPIVMAVTIETAQH</sequence>
<evidence type="ECO:0000259" key="5">
    <source>
        <dbReference type="PROSITE" id="PS51007"/>
    </source>
</evidence>
<dbReference type="InterPro" id="IPR013427">
    <property type="entry name" value="Haem-bd_dom_put"/>
</dbReference>
<keyword evidence="7" id="KW-1185">Reference proteome</keyword>
<dbReference type="PROSITE" id="PS51007">
    <property type="entry name" value="CYTC"/>
    <property type="match status" value="1"/>
</dbReference>
<dbReference type="NCBIfam" id="TIGR02603">
    <property type="entry name" value="CxxCH_TIGR02603"/>
    <property type="match status" value="1"/>
</dbReference>
<dbReference type="PANTHER" id="PTHR33546:SF1">
    <property type="entry name" value="LARGE, MULTIFUNCTIONAL SECRETED PROTEIN"/>
    <property type="match status" value="1"/>
</dbReference>
<keyword evidence="1 4" id="KW-0349">Heme</keyword>
<evidence type="ECO:0000256" key="1">
    <source>
        <dbReference type="ARBA" id="ARBA00022617"/>
    </source>
</evidence>
<dbReference type="Pfam" id="PF00034">
    <property type="entry name" value="Cytochrom_C"/>
    <property type="match status" value="1"/>
</dbReference>
<dbReference type="InterPro" id="IPR011041">
    <property type="entry name" value="Quinoprot_gluc/sorb_DH_b-prop"/>
</dbReference>
<dbReference type="Gene3D" id="1.25.10.10">
    <property type="entry name" value="Leucine-rich Repeat Variant"/>
    <property type="match status" value="1"/>
</dbReference>
<dbReference type="Gene3D" id="3.40.50.880">
    <property type="match status" value="1"/>
</dbReference>
<dbReference type="InterPro" id="IPR029010">
    <property type="entry name" value="ThuA-like"/>
</dbReference>
<protein>
    <submittedName>
        <fullName evidence="6">Trehalose utilization</fullName>
    </submittedName>
</protein>
<accession>A0A517SNA4</accession>
<dbReference type="Proteomes" id="UP000315003">
    <property type="component" value="Chromosome"/>
</dbReference>
<dbReference type="Pfam" id="PF23500">
    <property type="entry name" value="DUF7133"/>
    <property type="match status" value="1"/>
</dbReference>
<dbReference type="NCBIfam" id="TIGR02604">
    <property type="entry name" value="Piru_Ver_Nterm"/>
    <property type="match status" value="1"/>
</dbReference>
<dbReference type="EMBL" id="CP036272">
    <property type="protein sequence ID" value="QDT57586.1"/>
    <property type="molecule type" value="Genomic_DNA"/>
</dbReference>
<name>A0A517SNA4_9BACT</name>
<keyword evidence="3 4" id="KW-0408">Iron</keyword>
<gene>
    <name evidence="6" type="ORF">SV7mr_00680</name>
</gene>
<dbReference type="SUPFAM" id="SSF52317">
    <property type="entry name" value="Class I glutamine amidotransferase-like"/>
    <property type="match status" value="1"/>
</dbReference>
<evidence type="ECO:0000313" key="6">
    <source>
        <dbReference type="EMBL" id="QDT57586.1"/>
    </source>
</evidence>
<dbReference type="SUPFAM" id="SSF48371">
    <property type="entry name" value="ARM repeat"/>
    <property type="match status" value="1"/>
</dbReference>
<dbReference type="InterPro" id="IPR016024">
    <property type="entry name" value="ARM-type_fold"/>
</dbReference>
<dbReference type="PANTHER" id="PTHR33546">
    <property type="entry name" value="LARGE, MULTIFUNCTIONAL SECRETED PROTEIN-RELATED"/>
    <property type="match status" value="1"/>
</dbReference>
<dbReference type="InterPro" id="IPR036909">
    <property type="entry name" value="Cyt_c-like_dom_sf"/>
</dbReference>
<proteinExistence type="predicted"/>
<dbReference type="InterPro" id="IPR011989">
    <property type="entry name" value="ARM-like"/>
</dbReference>
<dbReference type="GO" id="GO:0020037">
    <property type="term" value="F:heme binding"/>
    <property type="evidence" value="ECO:0007669"/>
    <property type="project" value="InterPro"/>
</dbReference>
<organism evidence="6 7">
    <name type="scientific">Stieleria bergensis</name>
    <dbReference type="NCBI Taxonomy" id="2528025"/>
    <lineage>
        <taxon>Bacteria</taxon>
        <taxon>Pseudomonadati</taxon>
        <taxon>Planctomycetota</taxon>
        <taxon>Planctomycetia</taxon>
        <taxon>Pirellulales</taxon>
        <taxon>Pirellulaceae</taxon>
        <taxon>Stieleria</taxon>
    </lineage>
</organism>
<dbReference type="InterPro" id="IPR055557">
    <property type="entry name" value="DUF7133"/>
</dbReference>
<feature type="domain" description="Cytochrome c" evidence="5">
    <location>
        <begin position="1150"/>
        <end position="1283"/>
    </location>
</feature>
<dbReference type="GO" id="GO:0009055">
    <property type="term" value="F:electron transfer activity"/>
    <property type="evidence" value="ECO:0007669"/>
    <property type="project" value="InterPro"/>
</dbReference>
<keyword evidence="2 4" id="KW-0479">Metal-binding</keyword>